<evidence type="ECO:0000313" key="2">
    <source>
        <dbReference type="Proteomes" id="UP000663862"/>
    </source>
</evidence>
<protein>
    <submittedName>
        <fullName evidence="1">Uncharacterized protein</fullName>
    </submittedName>
</protein>
<feature type="non-terminal residue" evidence="1">
    <location>
        <position position="1"/>
    </location>
</feature>
<sequence length="91" mass="10668">LVPAYISYRVFQLLENSLSADIEAQTFLSQMYELDENYIEKKVFLKQIGDSQEWISLENKLQSILRQAADICYQQETITAEERNEFHMSGI</sequence>
<dbReference type="AlphaFoldDB" id="A0A821JQD3"/>
<reference evidence="1" key="1">
    <citation type="submission" date="2021-02" db="EMBL/GenBank/DDBJ databases">
        <authorList>
            <person name="Nowell W R."/>
        </authorList>
    </citation>
    <scope>NUCLEOTIDE SEQUENCE</scope>
</reference>
<comment type="caution">
    <text evidence="1">The sequence shown here is derived from an EMBL/GenBank/DDBJ whole genome shotgun (WGS) entry which is preliminary data.</text>
</comment>
<organism evidence="1 2">
    <name type="scientific">Rotaria socialis</name>
    <dbReference type="NCBI Taxonomy" id="392032"/>
    <lineage>
        <taxon>Eukaryota</taxon>
        <taxon>Metazoa</taxon>
        <taxon>Spiralia</taxon>
        <taxon>Gnathifera</taxon>
        <taxon>Rotifera</taxon>
        <taxon>Eurotatoria</taxon>
        <taxon>Bdelloidea</taxon>
        <taxon>Philodinida</taxon>
        <taxon>Philodinidae</taxon>
        <taxon>Rotaria</taxon>
    </lineage>
</organism>
<dbReference type="EMBL" id="CAJOBQ010015869">
    <property type="protein sequence ID" value="CAF4725090.1"/>
    <property type="molecule type" value="Genomic_DNA"/>
</dbReference>
<evidence type="ECO:0000313" key="1">
    <source>
        <dbReference type="EMBL" id="CAF4725090.1"/>
    </source>
</evidence>
<gene>
    <name evidence="1" type="ORF">TSG867_LOCUS34183</name>
</gene>
<dbReference type="Proteomes" id="UP000663862">
    <property type="component" value="Unassembled WGS sequence"/>
</dbReference>
<proteinExistence type="predicted"/>
<name>A0A821JQD3_9BILA</name>
<accession>A0A821JQD3</accession>